<keyword evidence="2" id="KW-0472">Membrane</keyword>
<name>A0A449BAK1_9BACT</name>
<feature type="region of interest" description="Disordered" evidence="1">
    <location>
        <begin position="63"/>
        <end position="87"/>
    </location>
</feature>
<proteinExistence type="predicted"/>
<keyword evidence="2" id="KW-0812">Transmembrane</keyword>
<evidence type="ECO:0000313" key="3">
    <source>
        <dbReference type="EMBL" id="VEU78056.1"/>
    </source>
</evidence>
<dbReference type="AlphaFoldDB" id="A0A449BAK1"/>
<dbReference type="OrthoDB" id="398929at2"/>
<evidence type="ECO:0000256" key="2">
    <source>
        <dbReference type="SAM" id="Phobius"/>
    </source>
</evidence>
<organism evidence="3 4">
    <name type="scientific">Mycoplasmopsis columbinasalis</name>
    <dbReference type="NCBI Taxonomy" id="114880"/>
    <lineage>
        <taxon>Bacteria</taxon>
        <taxon>Bacillati</taxon>
        <taxon>Mycoplasmatota</taxon>
        <taxon>Mycoplasmoidales</taxon>
        <taxon>Metamycoplasmataceae</taxon>
        <taxon>Mycoplasmopsis</taxon>
    </lineage>
</organism>
<dbReference type="KEGG" id="mcob:NCTC10184_00276"/>
<protein>
    <submittedName>
        <fullName evidence="3">Uncharacterized protein</fullName>
    </submittedName>
</protein>
<feature type="compositionally biased region" description="Polar residues" evidence="1">
    <location>
        <begin position="67"/>
        <end position="87"/>
    </location>
</feature>
<keyword evidence="2" id="KW-1133">Transmembrane helix</keyword>
<sequence length="97" mass="10244">MTKPKFTKLTVDQEKNIYGGVLPALPLFLVGAVLLGNLVIKAFTGIVGGVKAATSVNGEVKTEDTTAKWSNPTVAQNSQPPGGNNIQPTEKIVYLAY</sequence>
<dbReference type="RefSeq" id="WP_129622907.1">
    <property type="nucleotide sequence ID" value="NZ_LR215043.1"/>
</dbReference>
<feature type="transmembrane region" description="Helical" evidence="2">
    <location>
        <begin position="20"/>
        <end position="40"/>
    </location>
</feature>
<accession>A0A449BAK1</accession>
<evidence type="ECO:0000256" key="1">
    <source>
        <dbReference type="SAM" id="MobiDB-lite"/>
    </source>
</evidence>
<gene>
    <name evidence="3" type="ORF">NCTC10184_00276</name>
</gene>
<evidence type="ECO:0000313" key="4">
    <source>
        <dbReference type="Proteomes" id="UP000290876"/>
    </source>
</evidence>
<reference evidence="3 4" key="1">
    <citation type="submission" date="2019-01" db="EMBL/GenBank/DDBJ databases">
        <authorList>
            <consortium name="Pathogen Informatics"/>
        </authorList>
    </citation>
    <scope>NUCLEOTIDE SEQUENCE [LARGE SCALE GENOMIC DNA]</scope>
    <source>
        <strain evidence="3 4">NCTC10184</strain>
    </source>
</reference>
<dbReference type="Proteomes" id="UP000290876">
    <property type="component" value="Chromosome"/>
</dbReference>
<dbReference type="EMBL" id="LR215043">
    <property type="protein sequence ID" value="VEU78056.1"/>
    <property type="molecule type" value="Genomic_DNA"/>
</dbReference>
<keyword evidence="4" id="KW-1185">Reference proteome</keyword>